<protein>
    <recommendedName>
        <fullName evidence="3">DUF4124 domain-containing protein</fullName>
    </recommendedName>
</protein>
<dbReference type="Proteomes" id="UP000005615">
    <property type="component" value="Unassembled WGS sequence"/>
</dbReference>
<organism evidence="1 2">
    <name type="scientific">Aequoribacter fuscus</name>
    <dbReference type="NCBI Taxonomy" id="2518989"/>
    <lineage>
        <taxon>Bacteria</taxon>
        <taxon>Pseudomonadati</taxon>
        <taxon>Pseudomonadota</taxon>
        <taxon>Gammaproteobacteria</taxon>
        <taxon>Cellvibrionales</taxon>
        <taxon>Halieaceae</taxon>
        <taxon>Aequoribacter</taxon>
    </lineage>
</organism>
<evidence type="ECO:0000313" key="2">
    <source>
        <dbReference type="Proteomes" id="UP000005615"/>
    </source>
</evidence>
<accession>F3L1L6</accession>
<dbReference type="EMBL" id="AEIG01000033">
    <property type="protein sequence ID" value="EGG29812.1"/>
    <property type="molecule type" value="Genomic_DNA"/>
</dbReference>
<dbReference type="AlphaFoldDB" id="F3L1L6"/>
<reference evidence="1 2" key="1">
    <citation type="journal article" date="2011" name="J. Bacteriol.">
        <title>Genome sequence of strain IMCC3088, a proteorhodopsin-containing marine bacterium belonging to the OM60/NOR5 clade.</title>
        <authorList>
            <person name="Jang Y."/>
            <person name="Oh H.M."/>
            <person name="Kang I."/>
            <person name="Lee K."/>
            <person name="Yang S.J."/>
            <person name="Cho J.C."/>
        </authorList>
    </citation>
    <scope>NUCLEOTIDE SEQUENCE [LARGE SCALE GENOMIC DNA]</scope>
    <source>
        <strain evidence="1 2">IMCC3088</strain>
    </source>
</reference>
<keyword evidence="2" id="KW-1185">Reference proteome</keyword>
<name>F3L1L6_9GAMM</name>
<gene>
    <name evidence="1" type="ORF">IMCC3088_1356</name>
</gene>
<evidence type="ECO:0000313" key="1">
    <source>
        <dbReference type="EMBL" id="EGG29812.1"/>
    </source>
</evidence>
<evidence type="ECO:0008006" key="3">
    <source>
        <dbReference type="Google" id="ProtNLM"/>
    </source>
</evidence>
<sequence length="112" mass="12814">MWKADDGSFVHSDRPPAAGISFKIQNAETGTEQRSRFEADIETTAVATPNKNMQGVDLDASYCQRAQSNLKTLDSFNQIRTRDDDGNYRYLTVEEKEEQRQQAMLLIDQYCE</sequence>
<comment type="caution">
    <text evidence="1">The sequence shown here is derived from an EMBL/GenBank/DDBJ whole genome shotgun (WGS) entry which is preliminary data.</text>
</comment>
<proteinExistence type="predicted"/>